<organism evidence="1 2">
    <name type="scientific">Roseibium aggregatum</name>
    <dbReference type="NCBI Taxonomy" id="187304"/>
    <lineage>
        <taxon>Bacteria</taxon>
        <taxon>Pseudomonadati</taxon>
        <taxon>Pseudomonadota</taxon>
        <taxon>Alphaproteobacteria</taxon>
        <taxon>Hyphomicrobiales</taxon>
        <taxon>Stappiaceae</taxon>
        <taxon>Roseibium</taxon>
    </lineage>
</organism>
<gene>
    <name evidence="1" type="ORF">LAL4801_05726</name>
</gene>
<name>A0A0M6YC28_9HYPH</name>
<evidence type="ECO:0000313" key="1">
    <source>
        <dbReference type="EMBL" id="CTQ47264.1"/>
    </source>
</evidence>
<dbReference type="AlphaFoldDB" id="A0A0M6YC28"/>
<protein>
    <submittedName>
        <fullName evidence="1">Uncharacterized protein</fullName>
    </submittedName>
</protein>
<dbReference type="Proteomes" id="UP000048926">
    <property type="component" value="Unassembled WGS sequence"/>
</dbReference>
<evidence type="ECO:0000313" key="2">
    <source>
        <dbReference type="Proteomes" id="UP000048926"/>
    </source>
</evidence>
<sequence>MNARNETLRRMSLHASMEHDVLAESDENPVRRHALWDFCDRAEKGLVATFTDGEISPVLGGPFRLR</sequence>
<keyword evidence="2" id="KW-1185">Reference proteome</keyword>
<proteinExistence type="predicted"/>
<accession>A0A0M6YC28</accession>
<dbReference type="EMBL" id="CXST01000006">
    <property type="protein sequence ID" value="CTQ47264.1"/>
    <property type="molecule type" value="Genomic_DNA"/>
</dbReference>
<reference evidence="2" key="1">
    <citation type="submission" date="2015-07" db="EMBL/GenBank/DDBJ databases">
        <authorList>
            <person name="Rodrigo-Torres Lidia"/>
            <person name="Arahal R.David."/>
        </authorList>
    </citation>
    <scope>NUCLEOTIDE SEQUENCE [LARGE SCALE GENOMIC DNA]</scope>
    <source>
        <strain evidence="2">CECT 4801</strain>
    </source>
</reference>